<sequence length="239" mass="26254">MTNSYDDPNFFDAYAKMPRSRDGLKSAGEWPDFQRLLPPLTGQRVLDLGCGYGWHCRYAAAHGAASVLGIDSSQRMLAAAKARTASAKITYELADLATFERPAGSFDVVLSSLAFHYVQDLTGLMARVTTMLSPGGTVLFTIEHPLFTAEGHEQWVATADGRKVWPVDRYFDEGLRKTTFLGQQVPKYHHTLATIMNSLLASGLTLTGISEPRGSEADIAENQPWTRAPMMLIVRGQKA</sequence>
<dbReference type="EC" id="2.1.1.64" evidence="4"/>
<feature type="domain" description="Methyltransferase" evidence="3">
    <location>
        <begin position="45"/>
        <end position="136"/>
    </location>
</feature>
<dbReference type="RefSeq" id="WP_125584592.1">
    <property type="nucleotide sequence ID" value="NZ_JBHTMO010000001.1"/>
</dbReference>
<dbReference type="EC" id="2.1.1.222" evidence="4"/>
<dbReference type="Pfam" id="PF13649">
    <property type="entry name" value="Methyltransf_25"/>
    <property type="match status" value="1"/>
</dbReference>
<dbReference type="GO" id="GO:0102208">
    <property type="term" value="F:2-polyprenyl-6-hydroxyphenol methylase activity"/>
    <property type="evidence" value="ECO:0007669"/>
    <property type="project" value="UniProtKB-EC"/>
</dbReference>
<evidence type="ECO:0000256" key="1">
    <source>
        <dbReference type="ARBA" id="ARBA00022603"/>
    </source>
</evidence>
<dbReference type="CDD" id="cd02440">
    <property type="entry name" value="AdoMet_MTases"/>
    <property type="match status" value="1"/>
</dbReference>
<dbReference type="SUPFAM" id="SSF53335">
    <property type="entry name" value="S-adenosyl-L-methionine-dependent methyltransferases"/>
    <property type="match status" value="1"/>
</dbReference>
<organism evidence="4 5">
    <name type="scientific">Lacticaseibacillus jixianensis</name>
    <dbReference type="NCBI Taxonomy" id="2486012"/>
    <lineage>
        <taxon>Bacteria</taxon>
        <taxon>Bacillati</taxon>
        <taxon>Bacillota</taxon>
        <taxon>Bacilli</taxon>
        <taxon>Lactobacillales</taxon>
        <taxon>Lactobacillaceae</taxon>
        <taxon>Lacticaseibacillus</taxon>
    </lineage>
</organism>
<proteinExistence type="predicted"/>
<gene>
    <name evidence="4" type="ORF">ACFQ3L_00855</name>
</gene>
<reference evidence="5" key="1">
    <citation type="journal article" date="2019" name="Int. J. Syst. Evol. Microbiol.">
        <title>The Global Catalogue of Microorganisms (GCM) 10K type strain sequencing project: providing services to taxonomists for standard genome sequencing and annotation.</title>
        <authorList>
            <consortium name="The Broad Institute Genomics Platform"/>
            <consortium name="The Broad Institute Genome Sequencing Center for Infectious Disease"/>
            <person name="Wu L."/>
            <person name="Ma J."/>
        </authorList>
    </citation>
    <scope>NUCLEOTIDE SEQUENCE [LARGE SCALE GENOMIC DNA]</scope>
    <source>
        <strain evidence="5">CCM 8911</strain>
    </source>
</reference>
<accession>A0ABW4B744</accession>
<comment type="caution">
    <text evidence="4">The sequence shown here is derived from an EMBL/GenBank/DDBJ whole genome shotgun (WGS) entry which is preliminary data.</text>
</comment>
<keyword evidence="1 4" id="KW-0489">Methyltransferase</keyword>
<dbReference type="EMBL" id="JBHTMO010000001">
    <property type="protein sequence ID" value="MFD1392140.1"/>
    <property type="molecule type" value="Genomic_DNA"/>
</dbReference>
<keyword evidence="5" id="KW-1185">Reference proteome</keyword>
<evidence type="ECO:0000259" key="3">
    <source>
        <dbReference type="Pfam" id="PF13649"/>
    </source>
</evidence>
<dbReference type="GO" id="GO:0032259">
    <property type="term" value="P:methylation"/>
    <property type="evidence" value="ECO:0007669"/>
    <property type="project" value="UniProtKB-KW"/>
</dbReference>
<evidence type="ECO:0000313" key="5">
    <source>
        <dbReference type="Proteomes" id="UP001597249"/>
    </source>
</evidence>
<dbReference type="PANTHER" id="PTHR43861">
    <property type="entry name" value="TRANS-ACONITATE 2-METHYLTRANSFERASE-RELATED"/>
    <property type="match status" value="1"/>
</dbReference>
<dbReference type="Gene3D" id="3.40.50.150">
    <property type="entry name" value="Vaccinia Virus protein VP39"/>
    <property type="match status" value="1"/>
</dbReference>
<dbReference type="GO" id="GO:0061542">
    <property type="term" value="F:3-demethylubiquinol 3-O-methyltransferase activity"/>
    <property type="evidence" value="ECO:0007669"/>
    <property type="project" value="UniProtKB-EC"/>
</dbReference>
<dbReference type="PANTHER" id="PTHR43861:SF1">
    <property type="entry name" value="TRANS-ACONITATE 2-METHYLTRANSFERASE"/>
    <property type="match status" value="1"/>
</dbReference>
<dbReference type="InterPro" id="IPR029063">
    <property type="entry name" value="SAM-dependent_MTases_sf"/>
</dbReference>
<keyword evidence="2 4" id="KW-0808">Transferase</keyword>
<name>A0ABW4B744_9LACO</name>
<protein>
    <submittedName>
        <fullName evidence="4">Class I SAM-dependent methyltransferase</fullName>
        <ecNumber evidence="4">2.1.1.222</ecNumber>
        <ecNumber evidence="4">2.1.1.64</ecNumber>
    </submittedName>
</protein>
<evidence type="ECO:0000313" key="4">
    <source>
        <dbReference type="EMBL" id="MFD1392140.1"/>
    </source>
</evidence>
<dbReference type="Proteomes" id="UP001597249">
    <property type="component" value="Unassembled WGS sequence"/>
</dbReference>
<dbReference type="InterPro" id="IPR041698">
    <property type="entry name" value="Methyltransf_25"/>
</dbReference>
<evidence type="ECO:0000256" key="2">
    <source>
        <dbReference type="ARBA" id="ARBA00022679"/>
    </source>
</evidence>